<organism evidence="1 2">
    <name type="scientific">Thermus oshimai JL-2</name>
    <dbReference type="NCBI Taxonomy" id="751945"/>
    <lineage>
        <taxon>Bacteria</taxon>
        <taxon>Thermotogati</taxon>
        <taxon>Deinococcota</taxon>
        <taxon>Deinococci</taxon>
        <taxon>Thermales</taxon>
        <taxon>Thermaceae</taxon>
        <taxon>Thermus</taxon>
    </lineage>
</organism>
<accession>K7QVS2</accession>
<evidence type="ECO:0000313" key="1">
    <source>
        <dbReference type="EMBL" id="AFV75453.1"/>
    </source>
</evidence>
<keyword evidence="2" id="KW-1185">Reference proteome</keyword>
<sequence>MLGPWGYLEAGKAHHQALLEEAERERGLKPFRRPWNGVLARLLKAAAEELLRLAERLERKEAAQTWPSLGNMGREG</sequence>
<dbReference type="AlphaFoldDB" id="K7QVS2"/>
<dbReference type="STRING" id="751945.Theos_0378"/>
<gene>
    <name evidence="1" type="ORF">Theos_0378</name>
</gene>
<dbReference type="EMBL" id="CP003249">
    <property type="protein sequence ID" value="AFV75453.1"/>
    <property type="molecule type" value="Genomic_DNA"/>
</dbReference>
<protein>
    <submittedName>
        <fullName evidence="1">Uncharacterized protein</fullName>
    </submittedName>
</protein>
<dbReference type="KEGG" id="tos:Theos_0378"/>
<dbReference type="HOGENOM" id="CLU_2653319_0_0_0"/>
<reference evidence="1 2" key="1">
    <citation type="journal article" date="2013" name="Genome Announc.">
        <title>Whole Genome Sequencing of Thermus oshimai JL-2 and Thermus thermophilus JL-18, Incomplete Denitrifiers from the United States Great Basin.</title>
        <authorList>
            <person name="Murugapiran S.K."/>
            <person name="Huntemann M."/>
            <person name="Wei C.L."/>
            <person name="Han J."/>
            <person name="Detter J.C."/>
            <person name="Han C.S."/>
            <person name="Erkkila T.H."/>
            <person name="Teshima H."/>
            <person name="Chen A."/>
            <person name="Kyrpides N."/>
            <person name="Mavrommatis K."/>
            <person name="Markowitz V."/>
            <person name="Szeto E."/>
            <person name="Ivanova N."/>
            <person name="Pagani I."/>
            <person name="Lam J."/>
            <person name="McDonald A.I."/>
            <person name="Dodsworth J.A."/>
            <person name="Pati A."/>
            <person name="Goodwin L."/>
            <person name="Peters L."/>
            <person name="Pitluck S."/>
            <person name="Woyke T."/>
            <person name="Hedlund B.P."/>
        </authorList>
    </citation>
    <scope>NUCLEOTIDE SEQUENCE</scope>
    <source>
        <strain evidence="1 2">JL-2</strain>
    </source>
</reference>
<dbReference type="Proteomes" id="UP000000211">
    <property type="component" value="Chromosome"/>
</dbReference>
<dbReference type="PATRIC" id="fig|751945.3.peg.368"/>
<evidence type="ECO:0000313" key="2">
    <source>
        <dbReference type="Proteomes" id="UP000000211"/>
    </source>
</evidence>
<name>K7QVS2_THEOS</name>
<dbReference type="RefSeq" id="WP_016328650.1">
    <property type="nucleotide sequence ID" value="NC_019386.1"/>
</dbReference>
<proteinExistence type="predicted"/>